<evidence type="ECO:0000256" key="2">
    <source>
        <dbReference type="SAM" id="MobiDB-lite"/>
    </source>
</evidence>
<feature type="region of interest" description="Disordered" evidence="2">
    <location>
        <begin position="63"/>
        <end position="85"/>
    </location>
</feature>
<dbReference type="RefSeq" id="WP_188837309.1">
    <property type="nucleotide sequence ID" value="NZ_BMHI01000004.1"/>
</dbReference>
<dbReference type="Pfam" id="PF07704">
    <property type="entry name" value="PSK_trans_fac"/>
    <property type="match status" value="1"/>
</dbReference>
<comment type="caution">
    <text evidence="3">The sequence shown here is derived from an EMBL/GenBank/DDBJ whole genome shotgun (WGS) entry which is preliminary data.</text>
</comment>
<feature type="compositionally biased region" description="Acidic residues" evidence="2">
    <location>
        <begin position="73"/>
        <end position="85"/>
    </location>
</feature>
<reference evidence="3" key="1">
    <citation type="journal article" date="2014" name="Int. J. Syst. Evol. Microbiol.">
        <title>Complete genome sequence of Corynebacterium casei LMG S-19264T (=DSM 44701T), isolated from a smear-ripened cheese.</title>
        <authorList>
            <consortium name="US DOE Joint Genome Institute (JGI-PGF)"/>
            <person name="Walter F."/>
            <person name="Albersmeier A."/>
            <person name="Kalinowski J."/>
            <person name="Ruckert C."/>
        </authorList>
    </citation>
    <scope>NUCLEOTIDE SEQUENCE</scope>
    <source>
        <strain evidence="3">CGMCC 1.15085</strain>
    </source>
</reference>
<organism evidence="3 4">
    <name type="scientific">Flexivirga endophytica</name>
    <dbReference type="NCBI Taxonomy" id="1849103"/>
    <lineage>
        <taxon>Bacteria</taxon>
        <taxon>Bacillati</taxon>
        <taxon>Actinomycetota</taxon>
        <taxon>Actinomycetes</taxon>
        <taxon>Micrococcales</taxon>
        <taxon>Dermacoccaceae</taxon>
        <taxon>Flexivirga</taxon>
    </lineage>
</organism>
<evidence type="ECO:0000313" key="3">
    <source>
        <dbReference type="EMBL" id="GGB32796.1"/>
    </source>
</evidence>
<reference evidence="3" key="2">
    <citation type="submission" date="2020-09" db="EMBL/GenBank/DDBJ databases">
        <authorList>
            <person name="Sun Q."/>
            <person name="Zhou Y."/>
        </authorList>
    </citation>
    <scope>NUCLEOTIDE SEQUENCE</scope>
    <source>
        <strain evidence="3">CGMCC 1.15085</strain>
    </source>
</reference>
<dbReference type="Proteomes" id="UP000636793">
    <property type="component" value="Unassembled WGS sequence"/>
</dbReference>
<name>A0A916WU43_9MICO</name>
<accession>A0A916WU43</accession>
<dbReference type="InterPro" id="IPR011660">
    <property type="entry name" value="VapB-like"/>
</dbReference>
<keyword evidence="4" id="KW-1185">Reference proteome</keyword>
<dbReference type="EMBL" id="BMHI01000004">
    <property type="protein sequence ID" value="GGB32796.1"/>
    <property type="molecule type" value="Genomic_DNA"/>
</dbReference>
<evidence type="ECO:0000313" key="4">
    <source>
        <dbReference type="Proteomes" id="UP000636793"/>
    </source>
</evidence>
<evidence type="ECO:0008006" key="5">
    <source>
        <dbReference type="Google" id="ProtNLM"/>
    </source>
</evidence>
<evidence type="ECO:0000256" key="1">
    <source>
        <dbReference type="ARBA" id="ARBA00022649"/>
    </source>
</evidence>
<sequence>MPTLNIKDPEVHRMAHELAARRHTTATGAVRDALAKALAEDDAAIARSRDDVAERILAIGRRSAAKGGRPPLTDDEMYDEDGLPR</sequence>
<dbReference type="AlphaFoldDB" id="A0A916WU43"/>
<keyword evidence="1" id="KW-1277">Toxin-antitoxin system</keyword>
<gene>
    <name evidence="3" type="ORF">GCM10011492_24230</name>
</gene>
<protein>
    <recommendedName>
        <fullName evidence="5">Transcription factor</fullName>
    </recommendedName>
</protein>
<proteinExistence type="predicted"/>